<keyword evidence="11" id="KW-0067">ATP-binding</keyword>
<dbReference type="KEGG" id="cbr:CBG_19618"/>
<comment type="subcellular location">
    <subcellularLocation>
        <location evidence="1">Endoplasmic reticulum membrane</location>
    </subcellularLocation>
</comment>
<dbReference type="SMART" id="SM00212">
    <property type="entry name" value="UBCc"/>
    <property type="match status" value="1"/>
</dbReference>
<keyword evidence="6" id="KW-0808">Transferase</keyword>
<evidence type="ECO:0000256" key="6">
    <source>
        <dbReference type="ARBA" id="ARBA00022679"/>
    </source>
</evidence>
<dbReference type="InterPro" id="IPR016135">
    <property type="entry name" value="UBQ-conjugating_enzyme/RWD"/>
</dbReference>
<dbReference type="CDD" id="cd23799">
    <property type="entry name" value="UBCc_UBE2J"/>
    <property type="match status" value="1"/>
</dbReference>
<dbReference type="AlphaFoldDB" id="A8XW12"/>
<evidence type="ECO:0000313" key="20">
    <source>
        <dbReference type="Proteomes" id="UP000008549"/>
    </source>
</evidence>
<dbReference type="GO" id="GO:0016192">
    <property type="term" value="P:vesicle-mediated transport"/>
    <property type="evidence" value="ECO:0000318"/>
    <property type="project" value="GO_Central"/>
</dbReference>
<dbReference type="InterPro" id="IPR000608">
    <property type="entry name" value="UBC"/>
</dbReference>
<keyword evidence="7" id="KW-0812">Transmembrane</keyword>
<dbReference type="EC" id="2.3.2.23" evidence="3"/>
<dbReference type="PANTHER" id="PTHR12847:SF9">
    <property type="entry name" value="NECAP-LIKE PROTEIN CG9132"/>
    <property type="match status" value="1"/>
</dbReference>
<accession>A8XW12</accession>
<evidence type="ECO:0000259" key="18">
    <source>
        <dbReference type="PROSITE" id="PS50127"/>
    </source>
</evidence>
<evidence type="ECO:0000256" key="7">
    <source>
        <dbReference type="ARBA" id="ARBA00022692"/>
    </source>
</evidence>
<feature type="domain" description="UBC core" evidence="18">
    <location>
        <begin position="224"/>
        <end position="374"/>
    </location>
</feature>
<organism evidence="19 20">
    <name type="scientific">Caenorhabditis briggsae</name>
    <dbReference type="NCBI Taxonomy" id="6238"/>
    <lineage>
        <taxon>Eukaryota</taxon>
        <taxon>Metazoa</taxon>
        <taxon>Ecdysozoa</taxon>
        <taxon>Nematoda</taxon>
        <taxon>Chromadorea</taxon>
        <taxon>Rhabditida</taxon>
        <taxon>Rhabditina</taxon>
        <taxon>Rhabditomorpha</taxon>
        <taxon>Rhabditoidea</taxon>
        <taxon>Rhabditidae</taxon>
        <taxon>Peloderinae</taxon>
        <taxon>Caenorhabditis</taxon>
    </lineage>
</organism>
<dbReference type="CDD" id="cd13228">
    <property type="entry name" value="PHear_NECAP"/>
    <property type="match status" value="1"/>
</dbReference>
<dbReference type="SUPFAM" id="SSF54495">
    <property type="entry name" value="UBC-like"/>
    <property type="match status" value="1"/>
</dbReference>
<keyword evidence="5" id="KW-0254">Endocytosis</keyword>
<dbReference type="GeneID" id="8588916"/>
<evidence type="ECO:0000256" key="16">
    <source>
        <dbReference type="ARBA" id="ARBA00073320"/>
    </source>
</evidence>
<dbReference type="PANTHER" id="PTHR12847">
    <property type="entry name" value="ATP-BINDING CASSETTE ABC TRANSPORTER-RELATED"/>
    <property type="match status" value="1"/>
</dbReference>
<gene>
    <name evidence="19" type="primary">Cbr-ubc-15</name>
    <name evidence="19" type="ORF">CBG_19618</name>
</gene>
<dbReference type="PROSITE" id="PS50127">
    <property type="entry name" value="UBC_2"/>
    <property type="match status" value="1"/>
</dbReference>
<evidence type="ECO:0000313" key="19">
    <source>
        <dbReference type="EMBL" id="CAP36831.2"/>
    </source>
</evidence>
<dbReference type="GO" id="GO:0005524">
    <property type="term" value="F:ATP binding"/>
    <property type="evidence" value="ECO:0007669"/>
    <property type="project" value="UniProtKB-KW"/>
</dbReference>
<dbReference type="GO" id="GO:0015031">
    <property type="term" value="P:protein transport"/>
    <property type="evidence" value="ECO:0007669"/>
    <property type="project" value="UniProtKB-KW"/>
</dbReference>
<evidence type="ECO:0000256" key="8">
    <source>
        <dbReference type="ARBA" id="ARBA00022741"/>
    </source>
</evidence>
<dbReference type="FunFam" id="3.10.110.10:FF:000023">
    <property type="entry name" value="Ubiquitin-conjugating enzyme E2 J2"/>
    <property type="match status" value="1"/>
</dbReference>
<feature type="compositionally biased region" description="Low complexity" evidence="17">
    <location>
        <begin position="530"/>
        <end position="551"/>
    </location>
</feature>
<evidence type="ECO:0000256" key="3">
    <source>
        <dbReference type="ARBA" id="ARBA00012486"/>
    </source>
</evidence>
<keyword evidence="8" id="KW-0547">Nucleotide-binding</keyword>
<dbReference type="eggNOG" id="KOG2500">
    <property type="taxonomic scope" value="Eukaryota"/>
</dbReference>
<dbReference type="InParanoid" id="A8XW12"/>
<evidence type="ECO:0000256" key="4">
    <source>
        <dbReference type="ARBA" id="ARBA00022448"/>
    </source>
</evidence>
<dbReference type="SUPFAM" id="SSF50729">
    <property type="entry name" value="PH domain-like"/>
    <property type="match status" value="1"/>
</dbReference>
<evidence type="ECO:0000256" key="10">
    <source>
        <dbReference type="ARBA" id="ARBA00022824"/>
    </source>
</evidence>
<dbReference type="RefSeq" id="XP_002646917.2">
    <property type="nucleotide sequence ID" value="XM_002646871.2"/>
</dbReference>
<evidence type="ECO:0000256" key="14">
    <source>
        <dbReference type="ARBA" id="ARBA00023136"/>
    </source>
</evidence>
<dbReference type="HOGENOM" id="CLU_033938_0_0_1"/>
<evidence type="ECO:0000256" key="17">
    <source>
        <dbReference type="SAM" id="MobiDB-lite"/>
    </source>
</evidence>
<evidence type="ECO:0000256" key="2">
    <source>
        <dbReference type="ARBA" id="ARBA00007736"/>
    </source>
</evidence>
<feature type="region of interest" description="Disordered" evidence="17">
    <location>
        <begin position="530"/>
        <end position="578"/>
    </location>
</feature>
<evidence type="ECO:0000256" key="5">
    <source>
        <dbReference type="ARBA" id="ARBA00022583"/>
    </source>
</evidence>
<protein>
    <recommendedName>
        <fullName evidence="16">Ubiquitin-conjugating enzyme E2 J2</fullName>
        <ecNumber evidence="3">2.3.2.23</ecNumber>
    </recommendedName>
</protein>
<keyword evidence="20" id="KW-1185">Reference proteome</keyword>
<evidence type="ECO:0000256" key="12">
    <source>
        <dbReference type="ARBA" id="ARBA00022927"/>
    </source>
</evidence>
<dbReference type="Pfam" id="PF00179">
    <property type="entry name" value="UQ_con"/>
    <property type="match status" value="1"/>
</dbReference>
<dbReference type="EMBL" id="HE601321">
    <property type="protein sequence ID" value="CAP36831.2"/>
    <property type="molecule type" value="Genomic_DNA"/>
</dbReference>
<keyword evidence="14" id="KW-0472">Membrane</keyword>
<dbReference type="Pfam" id="PF07933">
    <property type="entry name" value="DUF1681"/>
    <property type="match status" value="1"/>
</dbReference>
<dbReference type="Gene3D" id="2.30.29.30">
    <property type="entry name" value="Pleckstrin-homology domain (PH domain)/Phosphotyrosine-binding domain (PTB)"/>
    <property type="match status" value="1"/>
</dbReference>
<sequence length="578" mass="62325">MGDYENVLLVKPKVFVYRIPPIGTSGHKAADWNLDAPAWTGRMRLVAIGKRLEMRLEDGETCDLYAKCPIDAHPGNAVEAVSDSSRYFVIRLMNDNGQQAFVGCGFQERGDAFDFNVTLQDHFRYIERSAELEKQDLSAGPSLDLAFKEGQTISINIGKKNKNAVPRPRPAAAAAPGGLVPLLPPPPGAGSMPKNVQKVKIPSNNLKLKGPGVAVPPAGSASATAIRRLQKDFAKLMQDPVDGIKALPNEENILEWHYCLRGSPDTPFQGGFYWGKVIFKENFPWSPPAITMITPNGRFATNTRLCLSISDYHPESWNPGWTVSAILIGLHSFMNENQPAAGSVAGTPQEQRNLAAASKEFNVKYREFRHFFPQYVQEWTGVIPSPDEPNVAPKMLPEHATPTGIPVPDMAHHSSRAAYANRGGFDDMMNVLRGAGAAGQRRPPPGAPAMYYAAPPPAAPAAMPPALYHDLAALAAQQRQQAQQNAQAVQQAAAAVMGVAPVAAAPAVPVIAAAPVHAVAPQQRTLRPRGGAAVAAVVPAQPQQPEVPVGRQTRRATRRNQNNPPEAAVPAKRRNNRT</sequence>
<dbReference type="InterPro" id="IPR012466">
    <property type="entry name" value="NECAP_PHear"/>
</dbReference>
<dbReference type="GO" id="GO:0006897">
    <property type="term" value="P:endocytosis"/>
    <property type="evidence" value="ECO:0007669"/>
    <property type="project" value="UniProtKB-KW"/>
</dbReference>
<reference evidence="19 20" key="2">
    <citation type="journal article" date="2011" name="PLoS Genet.">
        <title>Caenorhabditis briggsae recombinant inbred line genotypes reveal inter-strain incompatibility and the evolution of recombination.</title>
        <authorList>
            <person name="Ross J.A."/>
            <person name="Koboldt D.C."/>
            <person name="Staisch J.E."/>
            <person name="Chamberlin H.M."/>
            <person name="Gupta B.P."/>
            <person name="Miller R.D."/>
            <person name="Baird S.E."/>
            <person name="Haag E.S."/>
        </authorList>
    </citation>
    <scope>NUCLEOTIDE SEQUENCE [LARGE SCALE GENOMIC DNA]</scope>
    <source>
        <strain evidence="19 20">AF16</strain>
    </source>
</reference>
<name>A8XW12_CAEBR</name>
<evidence type="ECO:0000256" key="15">
    <source>
        <dbReference type="ARBA" id="ARBA00054775"/>
    </source>
</evidence>
<dbReference type="GO" id="GO:0061631">
    <property type="term" value="F:ubiquitin conjugating enzyme activity"/>
    <property type="evidence" value="ECO:0007669"/>
    <property type="project" value="UniProtKB-EC"/>
</dbReference>
<dbReference type="GO" id="GO:0005789">
    <property type="term" value="C:endoplasmic reticulum membrane"/>
    <property type="evidence" value="ECO:0007669"/>
    <property type="project" value="UniProtKB-SubCell"/>
</dbReference>
<comment type="function">
    <text evidence="15">Catalyzes the covalent attachment of ubiquitin to other proteins. Seems to function in the selective degradation of misfolded membrane proteins from the endoplasmic reticulum (ERAD). In cooperation with the GATOR2 complex, catalyzes 'Lys-6'-linked ubiquitination of NPRL2.</text>
</comment>
<dbReference type="OMA" id="MPNEANI"/>
<keyword evidence="9" id="KW-0833">Ubl conjugation pathway</keyword>
<proteinExistence type="inferred from homology"/>
<keyword evidence="4" id="KW-0813">Transport</keyword>
<dbReference type="GO" id="GO:0030125">
    <property type="term" value="C:clathrin vesicle coat"/>
    <property type="evidence" value="ECO:0000318"/>
    <property type="project" value="GO_Central"/>
</dbReference>
<keyword evidence="10" id="KW-0256">Endoplasmic reticulum</keyword>
<evidence type="ECO:0000256" key="9">
    <source>
        <dbReference type="ARBA" id="ARBA00022786"/>
    </source>
</evidence>
<dbReference type="CTD" id="8588916"/>
<dbReference type="STRING" id="6238.A8XW12"/>
<dbReference type="FunFam" id="2.30.29.30:FF:000064">
    <property type="entry name" value="Adaptin ear-binding coat-associated protein 1"/>
    <property type="match status" value="1"/>
</dbReference>
<evidence type="ECO:0000256" key="1">
    <source>
        <dbReference type="ARBA" id="ARBA00004586"/>
    </source>
</evidence>
<dbReference type="Gene3D" id="3.10.110.10">
    <property type="entry name" value="Ubiquitin Conjugating Enzyme"/>
    <property type="match status" value="1"/>
</dbReference>
<dbReference type="Proteomes" id="UP000008549">
    <property type="component" value="Unassembled WGS sequence"/>
</dbReference>
<keyword evidence="13" id="KW-1133">Transmembrane helix</keyword>
<comment type="similarity">
    <text evidence="2">Belongs to the NECAP family.</text>
</comment>
<reference evidence="19 20" key="1">
    <citation type="journal article" date="2003" name="PLoS Biol.">
        <title>The genome sequence of Caenorhabditis briggsae: a platform for comparative genomics.</title>
        <authorList>
            <person name="Stein L.D."/>
            <person name="Bao Z."/>
            <person name="Blasiar D."/>
            <person name="Blumenthal T."/>
            <person name="Brent M.R."/>
            <person name="Chen N."/>
            <person name="Chinwalla A."/>
            <person name="Clarke L."/>
            <person name="Clee C."/>
            <person name="Coghlan A."/>
            <person name="Coulson A."/>
            <person name="D'Eustachio P."/>
            <person name="Fitch D.H."/>
            <person name="Fulton L.A."/>
            <person name="Fulton R.E."/>
            <person name="Griffiths-Jones S."/>
            <person name="Harris T.W."/>
            <person name="Hillier L.W."/>
            <person name="Kamath R."/>
            <person name="Kuwabara P.E."/>
            <person name="Mardis E.R."/>
            <person name="Marra M.A."/>
            <person name="Miner T.L."/>
            <person name="Minx P."/>
            <person name="Mullikin J.C."/>
            <person name="Plumb R.W."/>
            <person name="Rogers J."/>
            <person name="Schein J.E."/>
            <person name="Sohrmann M."/>
            <person name="Spieth J."/>
            <person name="Stajich J.E."/>
            <person name="Wei C."/>
            <person name="Willey D."/>
            <person name="Wilson R.K."/>
            <person name="Durbin R."/>
            <person name="Waterston R.H."/>
        </authorList>
    </citation>
    <scope>NUCLEOTIDE SEQUENCE [LARGE SCALE GENOMIC DNA]</scope>
    <source>
        <strain evidence="19 20">AF16</strain>
    </source>
</reference>
<dbReference type="eggNOG" id="KOG0894">
    <property type="taxonomic scope" value="Eukaryota"/>
</dbReference>
<evidence type="ECO:0000256" key="11">
    <source>
        <dbReference type="ARBA" id="ARBA00022840"/>
    </source>
</evidence>
<evidence type="ECO:0000256" key="13">
    <source>
        <dbReference type="ARBA" id="ARBA00022989"/>
    </source>
</evidence>
<keyword evidence="12" id="KW-0653">Protein transport</keyword>
<dbReference type="InterPro" id="IPR011993">
    <property type="entry name" value="PH-like_dom_sf"/>
</dbReference>